<dbReference type="GeneID" id="93731485"/>
<name>B5H218_STRCL</name>
<protein>
    <submittedName>
        <fullName evidence="1">Uncharacterized protein</fullName>
    </submittedName>
</protein>
<accession>B5H218</accession>
<evidence type="ECO:0000313" key="1">
    <source>
        <dbReference type="EMBL" id="EFG06997.1"/>
    </source>
</evidence>
<dbReference type="Proteomes" id="UP000002357">
    <property type="component" value="Chromosome"/>
</dbReference>
<reference evidence="1 2" key="1">
    <citation type="journal article" date="2010" name="Genome Biol. Evol.">
        <title>The sequence of a 1.8-mb bacterial linear plasmid reveals a rich evolutionary reservoir of secondary metabolic pathways.</title>
        <authorList>
            <person name="Medema M.H."/>
            <person name="Trefzer A."/>
            <person name="Kovalchuk A."/>
            <person name="van den Berg M."/>
            <person name="Mueller U."/>
            <person name="Heijne W."/>
            <person name="Wu L."/>
            <person name="Alam M.T."/>
            <person name="Ronning C.M."/>
            <person name="Nierman W.C."/>
            <person name="Bovenberg R.A.L."/>
            <person name="Breitling R."/>
            <person name="Takano E."/>
        </authorList>
    </citation>
    <scope>NUCLEOTIDE SEQUENCE [LARGE SCALE GENOMIC DNA]</scope>
    <source>
        <strain evidence="2">ATCC 27064 / DSM 738 / JCM 4710 / NBRC 13307 / NCIMB 12785 / NRRL 3585 / VKM Ac-602</strain>
    </source>
</reference>
<proteinExistence type="predicted"/>
<dbReference type="EMBL" id="CM000913">
    <property type="protein sequence ID" value="EFG06997.1"/>
    <property type="molecule type" value="Genomic_DNA"/>
</dbReference>
<dbReference type="KEGG" id="sclf:BB341_18720"/>
<dbReference type="eggNOG" id="COG1357">
    <property type="taxonomic scope" value="Bacteria"/>
</dbReference>
<dbReference type="STRING" id="1901.BB341_18720"/>
<sequence length="284" mass="31869">MTATVSRHYSPGPKDEEWAGHLGDRVAKTIGELERFPHMIDSVFNNALLHFGARCGIDPVADRLETWEAAVNALQVGSAMFATTAGTEGTVQCVINRETRTLPLEGPAGFAGLGNWLTTFWLAVACRDKKRMTELCEIPLDRLSRRGYDDYALHWVDTLQTYWLRRPGLVEKLTRTMEMSAPDAVTEAPVDLLQEVLYPPINLFYRFVTNDPEGFNQALEEGLELHKRYWSADEDREDDPAGHVALGLLAVTCFAYDGGIPIEVESGYLPRHLITRDWVGEFPT</sequence>
<keyword evidence="2" id="KW-1185">Reference proteome</keyword>
<dbReference type="AlphaFoldDB" id="B5H218"/>
<dbReference type="RefSeq" id="WP_003958324.1">
    <property type="nucleotide sequence ID" value="NZ_CM000913.1"/>
</dbReference>
<evidence type="ECO:0000313" key="2">
    <source>
        <dbReference type="Proteomes" id="UP000002357"/>
    </source>
</evidence>
<dbReference type="InterPro" id="IPR029074">
    <property type="entry name" value="Imm49"/>
</dbReference>
<gene>
    <name evidence="1" type="ORF">SCLAV_1924</name>
</gene>
<dbReference type="OrthoDB" id="3476420at2"/>
<organism evidence="1 2">
    <name type="scientific">Streptomyces clavuligerus</name>
    <dbReference type="NCBI Taxonomy" id="1901"/>
    <lineage>
        <taxon>Bacteria</taxon>
        <taxon>Bacillati</taxon>
        <taxon>Actinomycetota</taxon>
        <taxon>Actinomycetes</taxon>
        <taxon>Kitasatosporales</taxon>
        <taxon>Streptomycetaceae</taxon>
        <taxon>Streptomyces</taxon>
    </lineage>
</organism>
<dbReference type="Pfam" id="PF15575">
    <property type="entry name" value="Imm49"/>
    <property type="match status" value="1"/>
</dbReference>